<feature type="region of interest" description="Disordered" evidence="2">
    <location>
        <begin position="337"/>
        <end position="369"/>
    </location>
</feature>
<dbReference type="PANTHER" id="PTHR48104:SF30">
    <property type="entry name" value="METACASPASE-1"/>
    <property type="match status" value="1"/>
</dbReference>
<dbReference type="InterPro" id="IPR050452">
    <property type="entry name" value="Metacaspase"/>
</dbReference>
<dbReference type="Pfam" id="PF00656">
    <property type="entry name" value="Peptidase_C14"/>
    <property type="match status" value="1"/>
</dbReference>
<dbReference type="AlphaFoldDB" id="A0A9P6HHX5"/>
<dbReference type="InterPro" id="IPR011600">
    <property type="entry name" value="Pept_C14_caspase"/>
</dbReference>
<comment type="caution">
    <text evidence="4">The sequence shown here is derived from an EMBL/GenBank/DDBJ whole genome shotgun (WGS) entry which is preliminary data.</text>
</comment>
<evidence type="ECO:0000256" key="1">
    <source>
        <dbReference type="ARBA" id="ARBA00009005"/>
    </source>
</evidence>
<dbReference type="GO" id="GO:0006508">
    <property type="term" value="P:proteolysis"/>
    <property type="evidence" value="ECO:0007669"/>
    <property type="project" value="InterPro"/>
</dbReference>
<reference evidence="4" key="2">
    <citation type="submission" date="2020-11" db="EMBL/GenBank/DDBJ databases">
        <authorList>
            <consortium name="DOE Joint Genome Institute"/>
            <person name="Kuo A."/>
            <person name="Miyauchi S."/>
            <person name="Kiss E."/>
            <person name="Drula E."/>
            <person name="Kohler A."/>
            <person name="Sanchez-Garcia M."/>
            <person name="Andreopoulos B."/>
            <person name="Barry K.W."/>
            <person name="Bonito G."/>
            <person name="Buee M."/>
            <person name="Carver A."/>
            <person name="Chen C."/>
            <person name="Cichocki N."/>
            <person name="Clum A."/>
            <person name="Culley D."/>
            <person name="Crous P.W."/>
            <person name="Fauchery L."/>
            <person name="Girlanda M."/>
            <person name="Hayes R."/>
            <person name="Keri Z."/>
            <person name="Labutti K."/>
            <person name="Lipzen A."/>
            <person name="Lombard V."/>
            <person name="Magnuson J."/>
            <person name="Maillard F."/>
            <person name="Morin E."/>
            <person name="Murat C."/>
            <person name="Nolan M."/>
            <person name="Ohm R."/>
            <person name="Pangilinan J."/>
            <person name="Pereira M."/>
            <person name="Perotto S."/>
            <person name="Peter M."/>
            <person name="Riley R."/>
            <person name="Sitrit Y."/>
            <person name="Stielow B."/>
            <person name="Szollosi G."/>
            <person name="Zifcakova L."/>
            <person name="Stursova M."/>
            <person name="Spatafora J.W."/>
            <person name="Tedersoo L."/>
            <person name="Vaario L.-M."/>
            <person name="Yamada A."/>
            <person name="Yan M."/>
            <person name="Wang P."/>
            <person name="Xu J."/>
            <person name="Bruns T."/>
            <person name="Baldrian P."/>
            <person name="Vilgalys R."/>
            <person name="Henrissat B."/>
            <person name="Grigoriev I.V."/>
            <person name="Hibbett D."/>
            <person name="Nagy L.G."/>
            <person name="Martin F.M."/>
        </authorList>
    </citation>
    <scope>NUCLEOTIDE SEQUENCE</scope>
    <source>
        <strain evidence="4">UH-Tt-Lm1</strain>
    </source>
</reference>
<evidence type="ECO:0000256" key="2">
    <source>
        <dbReference type="SAM" id="MobiDB-lite"/>
    </source>
</evidence>
<dbReference type="GO" id="GO:0005737">
    <property type="term" value="C:cytoplasm"/>
    <property type="evidence" value="ECO:0007669"/>
    <property type="project" value="TreeGrafter"/>
</dbReference>
<evidence type="ECO:0000313" key="5">
    <source>
        <dbReference type="Proteomes" id="UP000736335"/>
    </source>
</evidence>
<comment type="similarity">
    <text evidence="1">Belongs to the peptidase C14B family.</text>
</comment>
<organism evidence="4 5">
    <name type="scientific">Thelephora terrestris</name>
    <dbReference type="NCBI Taxonomy" id="56493"/>
    <lineage>
        <taxon>Eukaryota</taxon>
        <taxon>Fungi</taxon>
        <taxon>Dikarya</taxon>
        <taxon>Basidiomycota</taxon>
        <taxon>Agaricomycotina</taxon>
        <taxon>Agaricomycetes</taxon>
        <taxon>Thelephorales</taxon>
        <taxon>Thelephoraceae</taxon>
        <taxon>Thelephora</taxon>
    </lineage>
</organism>
<dbReference type="OrthoDB" id="3223806at2759"/>
<dbReference type="EMBL" id="WIUZ02000004">
    <property type="protein sequence ID" value="KAF9787772.1"/>
    <property type="molecule type" value="Genomic_DNA"/>
</dbReference>
<evidence type="ECO:0000259" key="3">
    <source>
        <dbReference type="Pfam" id="PF00656"/>
    </source>
</evidence>
<dbReference type="Gene3D" id="3.40.50.12660">
    <property type="match status" value="2"/>
</dbReference>
<sequence>MMTNNYNATIRRRPTTKRALLVGISYRNWGGQEWGRLPTSIPNVKKFKDFLQGHRGYADAEITVMTDEDGVEERLQPTRANLKHQIEALRRGVKPGDRLIFYFTGHSSQSICRSGSEEDGLDETLVPLDGLEIKDNDLHEWLVKDLPKRSALTAIFDCCNSGTLLDLPHFKCNNVYRPWVNKGIRSSRSLCNYNVRKNCRGSFFGSSIGSGDQFPSLTQVVRAMESRQARAPLSDEATGKHLGGRCASPERMFECDGWCRKRMQTIGALPHADVISISSSGDGQISYDASTRDGGSLSMTTFLIDILTKDPQLTYSQLMTSLNHKVYSFTRGMHSVVRQQRRDRREADRKNPSFKNAVAPEEDKGEMDNFQDLQLGSITPLDMDRIFML</sequence>
<evidence type="ECO:0000313" key="4">
    <source>
        <dbReference type="EMBL" id="KAF9787772.1"/>
    </source>
</evidence>
<keyword evidence="5" id="KW-1185">Reference proteome</keyword>
<proteinExistence type="inferred from homology"/>
<dbReference type="Proteomes" id="UP000736335">
    <property type="component" value="Unassembled WGS sequence"/>
</dbReference>
<dbReference type="PANTHER" id="PTHR48104">
    <property type="entry name" value="METACASPASE-4"/>
    <property type="match status" value="1"/>
</dbReference>
<accession>A0A9P6HHX5</accession>
<feature type="domain" description="Peptidase C14 caspase" evidence="3">
    <location>
        <begin position="17"/>
        <end position="330"/>
    </location>
</feature>
<gene>
    <name evidence="4" type="ORF">BJ322DRAFT_578283</name>
</gene>
<name>A0A9P6HHX5_9AGAM</name>
<protein>
    <submittedName>
        <fullName evidence="4">Caspase domain-containing protein</fullName>
    </submittedName>
</protein>
<dbReference type="GO" id="GO:0004197">
    <property type="term" value="F:cysteine-type endopeptidase activity"/>
    <property type="evidence" value="ECO:0007669"/>
    <property type="project" value="InterPro"/>
</dbReference>
<reference evidence="4" key="1">
    <citation type="journal article" date="2020" name="Nat. Commun.">
        <title>Large-scale genome sequencing of mycorrhizal fungi provides insights into the early evolution of symbiotic traits.</title>
        <authorList>
            <person name="Miyauchi S."/>
            <person name="Kiss E."/>
            <person name="Kuo A."/>
            <person name="Drula E."/>
            <person name="Kohler A."/>
            <person name="Sanchez-Garcia M."/>
            <person name="Morin E."/>
            <person name="Andreopoulos B."/>
            <person name="Barry K.W."/>
            <person name="Bonito G."/>
            <person name="Buee M."/>
            <person name="Carver A."/>
            <person name="Chen C."/>
            <person name="Cichocki N."/>
            <person name="Clum A."/>
            <person name="Culley D."/>
            <person name="Crous P.W."/>
            <person name="Fauchery L."/>
            <person name="Girlanda M."/>
            <person name="Hayes R.D."/>
            <person name="Keri Z."/>
            <person name="LaButti K."/>
            <person name="Lipzen A."/>
            <person name="Lombard V."/>
            <person name="Magnuson J."/>
            <person name="Maillard F."/>
            <person name="Murat C."/>
            <person name="Nolan M."/>
            <person name="Ohm R.A."/>
            <person name="Pangilinan J."/>
            <person name="Pereira M.F."/>
            <person name="Perotto S."/>
            <person name="Peter M."/>
            <person name="Pfister S."/>
            <person name="Riley R."/>
            <person name="Sitrit Y."/>
            <person name="Stielow J.B."/>
            <person name="Szollosi G."/>
            <person name="Zifcakova L."/>
            <person name="Stursova M."/>
            <person name="Spatafora J.W."/>
            <person name="Tedersoo L."/>
            <person name="Vaario L.M."/>
            <person name="Yamada A."/>
            <person name="Yan M."/>
            <person name="Wang P."/>
            <person name="Xu J."/>
            <person name="Bruns T."/>
            <person name="Baldrian P."/>
            <person name="Vilgalys R."/>
            <person name="Dunand C."/>
            <person name="Henrissat B."/>
            <person name="Grigoriev I.V."/>
            <person name="Hibbett D."/>
            <person name="Nagy L.G."/>
            <person name="Martin F.M."/>
        </authorList>
    </citation>
    <scope>NUCLEOTIDE SEQUENCE</scope>
    <source>
        <strain evidence="4">UH-Tt-Lm1</strain>
    </source>
</reference>